<name>A0A9D3AWJ4_9FIRM</name>
<dbReference type="RefSeq" id="WP_161823278.1">
    <property type="nucleotide sequence ID" value="NZ_LSRS01000009.1"/>
</dbReference>
<dbReference type="AlphaFoldDB" id="A0A9D3AWJ4"/>
<dbReference type="EMBL" id="LSRS01000009">
    <property type="protein sequence ID" value="KAF1083862.1"/>
    <property type="molecule type" value="Genomic_DNA"/>
</dbReference>
<organism evidence="1 2">
    <name type="scientific">Sporotomaculum syntrophicum</name>
    <dbReference type="NCBI Taxonomy" id="182264"/>
    <lineage>
        <taxon>Bacteria</taxon>
        <taxon>Bacillati</taxon>
        <taxon>Bacillota</taxon>
        <taxon>Clostridia</taxon>
        <taxon>Eubacteriales</taxon>
        <taxon>Desulfallaceae</taxon>
        <taxon>Sporotomaculum</taxon>
    </lineage>
</organism>
<evidence type="ECO:0000313" key="1">
    <source>
        <dbReference type="EMBL" id="KAF1083862.1"/>
    </source>
</evidence>
<protein>
    <submittedName>
        <fullName evidence="1">Uncharacterized protein</fullName>
    </submittedName>
</protein>
<reference evidence="1" key="1">
    <citation type="submission" date="2016-02" db="EMBL/GenBank/DDBJ databases">
        <title>Draft Genome Sequence of Sporotomaculum syntrophicum Strain FB, a Syntrophic Benzoate Degrader.</title>
        <authorList>
            <person name="Nobu M.K."/>
            <person name="Narihiro T."/>
            <person name="Qiu Y.-L."/>
            <person name="Ohashi A."/>
            <person name="Liu W.-T."/>
            <person name="Yuji S."/>
        </authorList>
    </citation>
    <scope>NUCLEOTIDE SEQUENCE</scope>
    <source>
        <strain evidence="1">FB</strain>
    </source>
</reference>
<dbReference type="Proteomes" id="UP000798488">
    <property type="component" value="Unassembled WGS sequence"/>
</dbReference>
<accession>A0A9D3AWJ4</accession>
<keyword evidence="2" id="KW-1185">Reference proteome</keyword>
<gene>
    <name evidence="1" type="ORF">SPSYN_03018</name>
</gene>
<comment type="caution">
    <text evidence="1">The sequence shown here is derived from an EMBL/GenBank/DDBJ whole genome shotgun (WGS) entry which is preliminary data.</text>
</comment>
<evidence type="ECO:0000313" key="2">
    <source>
        <dbReference type="Proteomes" id="UP000798488"/>
    </source>
</evidence>
<sequence length="111" mass="12796">MNKKDDIITMFNDMSAGQMKPFQLDKKDDLLKLVNRAKHVLIFISKDEGSLITDHVISNAHLEFNGNLLIVNDKIQIPINDESIEFVYQDKAEINYIDQDGFMTNIKLIIK</sequence>
<proteinExistence type="predicted"/>